<dbReference type="GeneID" id="24919718"/>
<dbReference type="EMBL" id="FN668650">
    <property type="protein sequence ID" value="CBK22438.2"/>
    <property type="molecule type" value="Genomic_DNA"/>
</dbReference>
<dbReference type="Pfam" id="PF03062">
    <property type="entry name" value="MBOAT"/>
    <property type="match status" value="1"/>
</dbReference>
<evidence type="ECO:0000313" key="9">
    <source>
        <dbReference type="Proteomes" id="UP000008312"/>
    </source>
</evidence>
<evidence type="ECO:0000256" key="1">
    <source>
        <dbReference type="ARBA" id="ARBA00004141"/>
    </source>
</evidence>
<dbReference type="RefSeq" id="XP_012896486.1">
    <property type="nucleotide sequence ID" value="XM_013041032.1"/>
</dbReference>
<comment type="subcellular location">
    <subcellularLocation>
        <location evidence="1">Membrane</location>
        <topology evidence="1">Multi-pass membrane protein</topology>
    </subcellularLocation>
</comment>
<dbReference type="InterPro" id="IPR004299">
    <property type="entry name" value="MBOAT_fam"/>
</dbReference>
<name>D8M3G5_BLAHO</name>
<evidence type="ECO:0000256" key="4">
    <source>
        <dbReference type="ARBA" id="ARBA00022989"/>
    </source>
</evidence>
<evidence type="ECO:0000256" key="2">
    <source>
        <dbReference type="ARBA" id="ARBA00022679"/>
    </source>
</evidence>
<keyword evidence="5 7" id="KW-0472">Membrane</keyword>
<dbReference type="PANTHER" id="PTHR13906:SF4">
    <property type="entry name" value="LYSOPHOSPHOLIPID ACYLTRANSFERASE 6"/>
    <property type="match status" value="1"/>
</dbReference>
<feature type="transmembrane region" description="Helical" evidence="7">
    <location>
        <begin position="424"/>
        <end position="444"/>
    </location>
</feature>
<evidence type="ECO:0000256" key="3">
    <source>
        <dbReference type="ARBA" id="ARBA00022692"/>
    </source>
</evidence>
<protein>
    <recommendedName>
        <fullName evidence="10">Membrane bound O-acyl transferase</fullName>
    </recommendedName>
</protein>
<reference evidence="8" key="1">
    <citation type="submission" date="2010-02" db="EMBL/GenBank/DDBJ databases">
        <title>Sequencing and annotation of the Blastocystis hominis genome.</title>
        <authorList>
            <person name="Wincker P."/>
        </authorList>
    </citation>
    <scope>NUCLEOTIDE SEQUENCE</scope>
    <source>
        <strain evidence="8">Singapore isolate B</strain>
    </source>
</reference>
<organism evidence="8">
    <name type="scientific">Blastocystis hominis</name>
    <dbReference type="NCBI Taxonomy" id="12968"/>
    <lineage>
        <taxon>Eukaryota</taxon>
        <taxon>Sar</taxon>
        <taxon>Stramenopiles</taxon>
        <taxon>Bigyra</taxon>
        <taxon>Opalozoa</taxon>
        <taxon>Opalinata</taxon>
        <taxon>Blastocystidae</taxon>
        <taxon>Blastocystis</taxon>
    </lineage>
</organism>
<dbReference type="InParanoid" id="D8M3G5"/>
<keyword evidence="2" id="KW-0808">Transferase</keyword>
<evidence type="ECO:0000256" key="5">
    <source>
        <dbReference type="ARBA" id="ARBA00023136"/>
    </source>
</evidence>
<dbReference type="Proteomes" id="UP000008312">
    <property type="component" value="Unassembled WGS sequence"/>
</dbReference>
<dbReference type="GO" id="GO:0016746">
    <property type="term" value="F:acyltransferase activity"/>
    <property type="evidence" value="ECO:0007669"/>
    <property type="project" value="UniProtKB-KW"/>
</dbReference>
<feature type="transmembrane region" description="Helical" evidence="7">
    <location>
        <begin position="246"/>
        <end position="267"/>
    </location>
</feature>
<keyword evidence="3 7" id="KW-0812">Transmembrane</keyword>
<proteinExistence type="predicted"/>
<evidence type="ECO:0000256" key="7">
    <source>
        <dbReference type="SAM" id="Phobius"/>
    </source>
</evidence>
<feature type="transmembrane region" description="Helical" evidence="7">
    <location>
        <begin position="74"/>
        <end position="104"/>
    </location>
</feature>
<evidence type="ECO:0000313" key="8">
    <source>
        <dbReference type="EMBL" id="CBK22438.2"/>
    </source>
</evidence>
<accession>D8M3G5</accession>
<dbReference type="GO" id="GO:0016020">
    <property type="term" value="C:membrane"/>
    <property type="evidence" value="ECO:0007669"/>
    <property type="project" value="UniProtKB-SubCell"/>
</dbReference>
<sequence length="482" mass="55636">MGYLDDFVQFSHQLSNLFAATVFVKSEYLDQLVSAIAVAASLREDYVRLLASIIISFPLIILQNFIRSPTVKKIYTITIGVSLLQFCFGVGWIHSFISGLVVYLLMRFSNPRKQPIYVFVFSLCYLSLSALYTMLTDYMSYTLDSTTYQMMLVSRFQMLAWSVFDGTVDRAVVDKGAAQTDRWGRIYKRRQAEYVTSLPSLLDYFSFVYHYPGILGGPNTYYREFIDIIENRRYPYGAIPAGRWRWAALNLGKGVLFLGLFVAASIWVPESALLEEAFAQRWLGTRIAIAYLTYVGVRFRYYGLWKLGESLCICGGYGETEKGKWDGISNVDIVDFEFCTSMSMATHAWNKRTQRWLQMCIYERSHFNQLYVFLVSAFWHGFYPSYYLCFLTGSGLQAVNKIAHSKLWPYVSGSKWEKVFLRLGNVYIMMMGTFMFGAMFSYSFEKAWAVWKALDFYGLWQLVVSFLILLLVPAGKPKEKKE</sequence>
<dbReference type="PANTHER" id="PTHR13906">
    <property type="entry name" value="PORCUPINE"/>
    <property type="match status" value="1"/>
</dbReference>
<keyword evidence="6" id="KW-0012">Acyltransferase</keyword>
<feature type="transmembrane region" description="Helical" evidence="7">
    <location>
        <begin position="385"/>
        <end position="403"/>
    </location>
</feature>
<evidence type="ECO:0008006" key="10">
    <source>
        <dbReference type="Google" id="ProtNLM"/>
    </source>
</evidence>
<dbReference type="AlphaFoldDB" id="D8M3G5"/>
<feature type="transmembrane region" description="Helical" evidence="7">
    <location>
        <begin position="46"/>
        <end position="62"/>
    </location>
</feature>
<evidence type="ECO:0000256" key="6">
    <source>
        <dbReference type="ARBA" id="ARBA00023315"/>
    </source>
</evidence>
<keyword evidence="4 7" id="KW-1133">Transmembrane helix</keyword>
<feature type="transmembrane region" description="Helical" evidence="7">
    <location>
        <begin position="456"/>
        <end position="474"/>
    </location>
</feature>
<dbReference type="OMA" id="QWIELVV"/>
<gene>
    <name evidence="8" type="ORF">GSBLH_T00002561001</name>
</gene>
<dbReference type="InterPro" id="IPR049941">
    <property type="entry name" value="LPLAT_7/PORCN-like"/>
</dbReference>
<dbReference type="OrthoDB" id="286734at2759"/>
<dbReference type="GO" id="GO:0030258">
    <property type="term" value="P:lipid modification"/>
    <property type="evidence" value="ECO:0007669"/>
    <property type="project" value="TreeGrafter"/>
</dbReference>
<feature type="transmembrane region" description="Helical" evidence="7">
    <location>
        <begin position="116"/>
        <end position="135"/>
    </location>
</feature>
<keyword evidence="9" id="KW-1185">Reference proteome</keyword>